<evidence type="ECO:0000313" key="1">
    <source>
        <dbReference type="EMBL" id="TMS07430.1"/>
    </source>
</evidence>
<evidence type="ECO:0000313" key="2">
    <source>
        <dbReference type="Proteomes" id="UP000793456"/>
    </source>
</evidence>
<accession>A0ACD3QK01</accession>
<comment type="caution">
    <text evidence="1">The sequence shown here is derived from an EMBL/GenBank/DDBJ whole genome shotgun (WGS) entry which is preliminary data.</text>
</comment>
<dbReference type="Proteomes" id="UP000793456">
    <property type="component" value="Chromosome XVIII"/>
</dbReference>
<reference evidence="1" key="1">
    <citation type="submission" date="2018-11" db="EMBL/GenBank/DDBJ databases">
        <title>The sequence and de novo assembly of Larimichthys crocea genome using PacBio and Hi-C technologies.</title>
        <authorList>
            <person name="Xu P."/>
            <person name="Chen B."/>
            <person name="Zhou Z."/>
            <person name="Ke Q."/>
            <person name="Wu Y."/>
            <person name="Bai H."/>
            <person name="Pu F."/>
        </authorList>
    </citation>
    <scope>NUCLEOTIDE SEQUENCE</scope>
    <source>
        <tissue evidence="1">Muscle</tissue>
    </source>
</reference>
<dbReference type="EMBL" id="CM011691">
    <property type="protein sequence ID" value="TMS07430.1"/>
    <property type="molecule type" value="Genomic_DNA"/>
</dbReference>
<gene>
    <name evidence="1" type="ORF">E3U43_011523</name>
</gene>
<sequence>MAASAKRKQEEKHLKMLREMTSLSHNRKCFDCDQRGPTYANMTVGSFVCTSCSGILRGLNPPHRVKSISMTTFTQQEIEFLQKHGNEVCKQIWLGLYDDRTSSIPDFREPQKVKEFLQEKYEKKRWYVPPEQAKVVASVHASISGSSNSSTSSTPEVRPLKSLLGESAPSLHLNKNTPPNQSPVVSRGQTHQQQFHDKRFDLLSDLGGDIFAAPPNMNAGASSGFANFAHFNSHTTAQNANANADFANFDAFGSTPGSTGGFPSAPQAPFHPSNTGSASGGLANANFANFDNFPKSCSADFGSFSSSSQSNSTGAGRDAVQSTSVPADRYAALADLDNVLSSAKTEQGGGIPGGVSSATAAAQAAAGVSGLPQKQLAGGDRYAALAELDTVFSPSAPATSVYNTTSTSQSGMFGPETGVSTAQAQQALPGMAQGFGASFGTGSMSMPAGFGNAAAYNLPTSFSGTFQQPFPGQAPFPQPPAYPQQPNGGGFPAFGQAKPVVTPFGQAMAGPMVSSNPFLGAGPSAQYPAGSSSTNPFL</sequence>
<keyword evidence="2" id="KW-1185">Reference proteome</keyword>
<name>A0ACD3QK01_LARCR</name>
<proteinExistence type="predicted"/>
<protein>
    <submittedName>
        <fullName evidence="1">Uncharacterized protein</fullName>
    </submittedName>
</protein>
<organism evidence="1 2">
    <name type="scientific">Larimichthys crocea</name>
    <name type="common">Large yellow croaker</name>
    <name type="synonym">Pseudosciaena crocea</name>
    <dbReference type="NCBI Taxonomy" id="215358"/>
    <lineage>
        <taxon>Eukaryota</taxon>
        <taxon>Metazoa</taxon>
        <taxon>Chordata</taxon>
        <taxon>Craniata</taxon>
        <taxon>Vertebrata</taxon>
        <taxon>Euteleostomi</taxon>
        <taxon>Actinopterygii</taxon>
        <taxon>Neopterygii</taxon>
        <taxon>Teleostei</taxon>
        <taxon>Neoteleostei</taxon>
        <taxon>Acanthomorphata</taxon>
        <taxon>Eupercaria</taxon>
        <taxon>Sciaenidae</taxon>
        <taxon>Larimichthys</taxon>
    </lineage>
</organism>